<accession>A0ABW4L583</accession>
<dbReference type="Pfam" id="PF19593">
    <property type="entry name" value="DUF6098"/>
    <property type="match status" value="1"/>
</dbReference>
<feature type="region of interest" description="Disordered" evidence="1">
    <location>
        <begin position="42"/>
        <end position="74"/>
    </location>
</feature>
<dbReference type="RefSeq" id="WP_388006388.1">
    <property type="nucleotide sequence ID" value="NZ_JBHUEE010000005.1"/>
</dbReference>
<comment type="caution">
    <text evidence="2">The sequence shown here is derived from an EMBL/GenBank/DDBJ whole genome shotgun (WGS) entry which is preliminary data.</text>
</comment>
<dbReference type="InterPro" id="IPR046080">
    <property type="entry name" value="DUF6098"/>
</dbReference>
<name>A0ABW4L583_9MICO</name>
<sequence>MTDAETAEVAHLVATSNDLPLLDRLEDVVNLQRSLGELYVRYSAGPQDDSPEESEDKESGCRLPGLSTNPITPEPWWNRPAVEWVARQLCQYGHLSERPGVVGWLLTGSLVGRGPDSEPLLADVRPQAVISPDCQRAAAELYEAAFEPGRH</sequence>
<organism evidence="2 3">
    <name type="scientific">Georgenia deserti</name>
    <dbReference type="NCBI Taxonomy" id="2093781"/>
    <lineage>
        <taxon>Bacteria</taxon>
        <taxon>Bacillati</taxon>
        <taxon>Actinomycetota</taxon>
        <taxon>Actinomycetes</taxon>
        <taxon>Micrococcales</taxon>
        <taxon>Bogoriellaceae</taxon>
        <taxon>Georgenia</taxon>
    </lineage>
</organism>
<evidence type="ECO:0000313" key="3">
    <source>
        <dbReference type="Proteomes" id="UP001597277"/>
    </source>
</evidence>
<gene>
    <name evidence="2" type="ORF">ACFSE6_10790</name>
</gene>
<evidence type="ECO:0000313" key="2">
    <source>
        <dbReference type="EMBL" id="MFD1718324.1"/>
    </source>
</evidence>
<proteinExistence type="predicted"/>
<evidence type="ECO:0000256" key="1">
    <source>
        <dbReference type="SAM" id="MobiDB-lite"/>
    </source>
</evidence>
<dbReference type="Proteomes" id="UP001597277">
    <property type="component" value="Unassembled WGS sequence"/>
</dbReference>
<dbReference type="EMBL" id="JBHUEE010000005">
    <property type="protein sequence ID" value="MFD1718324.1"/>
    <property type="molecule type" value="Genomic_DNA"/>
</dbReference>
<keyword evidence="3" id="KW-1185">Reference proteome</keyword>
<protein>
    <submittedName>
        <fullName evidence="2">DUF6098 family protein</fullName>
    </submittedName>
</protein>
<reference evidence="3" key="1">
    <citation type="journal article" date="2019" name="Int. J. Syst. Evol. Microbiol.">
        <title>The Global Catalogue of Microorganisms (GCM) 10K type strain sequencing project: providing services to taxonomists for standard genome sequencing and annotation.</title>
        <authorList>
            <consortium name="The Broad Institute Genomics Platform"/>
            <consortium name="The Broad Institute Genome Sequencing Center for Infectious Disease"/>
            <person name="Wu L."/>
            <person name="Ma J."/>
        </authorList>
    </citation>
    <scope>NUCLEOTIDE SEQUENCE [LARGE SCALE GENOMIC DNA]</scope>
    <source>
        <strain evidence="3">JCM 17130</strain>
    </source>
</reference>